<dbReference type="GO" id="GO:0031505">
    <property type="term" value="P:fungal-type cell wall organization"/>
    <property type="evidence" value="ECO:0007669"/>
    <property type="project" value="TreeGrafter"/>
</dbReference>
<dbReference type="OrthoDB" id="4781at2759"/>
<proteinExistence type="predicted"/>
<dbReference type="Proteomes" id="UP000002059">
    <property type="component" value="Partially assembled WGS sequence"/>
</dbReference>
<dbReference type="InterPro" id="IPR000757">
    <property type="entry name" value="Beta-glucanase-like"/>
</dbReference>
<dbReference type="GeneID" id="9100103"/>
<evidence type="ECO:0000259" key="2">
    <source>
        <dbReference type="Pfam" id="PF00722"/>
    </source>
</evidence>
<feature type="compositionally biased region" description="Polar residues" evidence="1">
    <location>
        <begin position="261"/>
        <end position="271"/>
    </location>
</feature>
<dbReference type="VEuPathDB" id="FungiDB:PAAG_01224"/>
<accession>C1GRS9</accession>
<sequence>MALGQTYTACDPLKKSCPPNKALGKSIEVDLTKGRPENWDLSKDIKNGENGGVLAIEKDGIKAELISNFYIMFGRVDVTMRTSPGQGVVSSVVLESDCGDEVDFEWIGHSERIVWKIDGATIRVATAAESGQSYPQTPALIQVGNWVGGDPERNQLETIEWAGGKVDYSAAPFVMYVKSIKVADYSTGRMYEYADQTGNWQSVKAVDGKINNHGTDRDTETSPSTITVLETSAASATSSKNNCGLKETRRTWITPGAECSNGASTTTTSTVGPALTNGLHPSSKAAAGRNGTAHSVAASTPIPSHTSRKPIAGERSEIHAQNYIGIGCVLFNAIRVLF</sequence>
<dbReference type="OMA" id="QSECGDE"/>
<dbReference type="GO" id="GO:0016757">
    <property type="term" value="F:glycosyltransferase activity"/>
    <property type="evidence" value="ECO:0007669"/>
    <property type="project" value="TreeGrafter"/>
</dbReference>
<evidence type="ECO:0000256" key="1">
    <source>
        <dbReference type="SAM" id="MobiDB-lite"/>
    </source>
</evidence>
<dbReference type="KEGG" id="pbl:PAAG_01224"/>
<dbReference type="PANTHER" id="PTHR10963:SF68">
    <property type="entry name" value="GLYCOSIDASE CRH1-RELATED"/>
    <property type="match status" value="1"/>
</dbReference>
<name>C1GRS9_PARBA</name>
<dbReference type="RefSeq" id="XP_015701054.1">
    <property type="nucleotide sequence ID" value="XM_015844273.1"/>
</dbReference>
<dbReference type="InterPro" id="IPR050546">
    <property type="entry name" value="Glycosyl_Hydrlase_16"/>
</dbReference>
<dbReference type="STRING" id="502779.C1GRS9"/>
<dbReference type="AlphaFoldDB" id="C1GRS9"/>
<gene>
    <name evidence="3" type="ORF">PAAG_01224</name>
</gene>
<protein>
    <recommendedName>
        <fullName evidence="2">GH16 domain-containing protein</fullName>
    </recommendedName>
</protein>
<dbReference type="PANTHER" id="PTHR10963">
    <property type="entry name" value="GLYCOSYL HYDROLASE-RELATED"/>
    <property type="match status" value="1"/>
</dbReference>
<evidence type="ECO:0000313" key="4">
    <source>
        <dbReference type="Proteomes" id="UP000002059"/>
    </source>
</evidence>
<dbReference type="GO" id="GO:0005975">
    <property type="term" value="P:carbohydrate metabolic process"/>
    <property type="evidence" value="ECO:0007669"/>
    <property type="project" value="InterPro"/>
</dbReference>
<dbReference type="Pfam" id="PF00722">
    <property type="entry name" value="Glyco_hydro_16"/>
    <property type="match status" value="1"/>
</dbReference>
<organism evidence="3 4">
    <name type="scientific">Paracoccidioides lutzii (strain ATCC MYA-826 / Pb01)</name>
    <name type="common">Paracoccidioides brasiliensis</name>
    <dbReference type="NCBI Taxonomy" id="502779"/>
    <lineage>
        <taxon>Eukaryota</taxon>
        <taxon>Fungi</taxon>
        <taxon>Dikarya</taxon>
        <taxon>Ascomycota</taxon>
        <taxon>Pezizomycotina</taxon>
        <taxon>Eurotiomycetes</taxon>
        <taxon>Eurotiomycetidae</taxon>
        <taxon>Onygenales</taxon>
        <taxon>Ajellomycetaceae</taxon>
        <taxon>Paracoccidioides</taxon>
    </lineage>
</organism>
<dbReference type="HOGENOM" id="CLU_027506_3_1_1"/>
<dbReference type="InterPro" id="IPR013320">
    <property type="entry name" value="ConA-like_dom_sf"/>
</dbReference>
<evidence type="ECO:0000313" key="3">
    <source>
        <dbReference type="EMBL" id="EEH38303.2"/>
    </source>
</evidence>
<reference evidence="3 4" key="1">
    <citation type="journal article" date="2011" name="PLoS Genet.">
        <title>Comparative genomic analysis of human fungal pathogens causing paracoccidioidomycosis.</title>
        <authorList>
            <person name="Desjardins C.A."/>
            <person name="Champion M.D."/>
            <person name="Holder J.W."/>
            <person name="Muszewska A."/>
            <person name="Goldberg J."/>
            <person name="Bailao A.M."/>
            <person name="Brigido M.M."/>
            <person name="Ferreira M.E."/>
            <person name="Garcia A.M."/>
            <person name="Grynberg M."/>
            <person name="Gujja S."/>
            <person name="Heiman D.I."/>
            <person name="Henn M.R."/>
            <person name="Kodira C.D."/>
            <person name="Leon-Narvaez H."/>
            <person name="Longo L.V."/>
            <person name="Ma L.J."/>
            <person name="Malavazi I."/>
            <person name="Matsuo A.L."/>
            <person name="Morais F.V."/>
            <person name="Pereira M."/>
            <person name="Rodriguez-Brito S."/>
            <person name="Sakthikumar S."/>
            <person name="Salem-Izacc S.M."/>
            <person name="Sykes S.M."/>
            <person name="Teixeira M.M."/>
            <person name="Vallejo M.C."/>
            <person name="Walter M.E."/>
            <person name="Yandava C."/>
            <person name="Young S."/>
            <person name="Zeng Q."/>
            <person name="Zucker J."/>
            <person name="Felipe M.S."/>
            <person name="Goldman G.H."/>
            <person name="Haas B.J."/>
            <person name="McEwen J.G."/>
            <person name="Nino-Vega G."/>
            <person name="Puccia R."/>
            <person name="San-Blas G."/>
            <person name="Soares C.M."/>
            <person name="Birren B.W."/>
            <person name="Cuomo C.A."/>
        </authorList>
    </citation>
    <scope>NUCLEOTIDE SEQUENCE [LARGE SCALE GENOMIC DNA]</scope>
    <source>
        <strain evidence="4">ATCC MYA-826 / Pb01</strain>
    </source>
</reference>
<keyword evidence="4" id="KW-1185">Reference proteome</keyword>
<dbReference type="SUPFAM" id="SSF49899">
    <property type="entry name" value="Concanavalin A-like lectins/glucanases"/>
    <property type="match status" value="1"/>
</dbReference>
<dbReference type="EMBL" id="KN293993">
    <property type="protein sequence ID" value="EEH38303.2"/>
    <property type="molecule type" value="Genomic_DNA"/>
</dbReference>
<dbReference type="eggNOG" id="ENOG502QQ71">
    <property type="taxonomic scope" value="Eukaryota"/>
</dbReference>
<feature type="region of interest" description="Disordered" evidence="1">
    <location>
        <begin position="256"/>
        <end position="310"/>
    </location>
</feature>
<dbReference type="Gene3D" id="2.60.120.200">
    <property type="match status" value="2"/>
</dbReference>
<feature type="domain" description="GH16" evidence="2">
    <location>
        <begin position="50"/>
        <end position="110"/>
    </location>
</feature>
<dbReference type="GO" id="GO:0004553">
    <property type="term" value="F:hydrolase activity, hydrolyzing O-glycosyl compounds"/>
    <property type="evidence" value="ECO:0007669"/>
    <property type="project" value="InterPro"/>
</dbReference>
<dbReference type="GO" id="GO:0009277">
    <property type="term" value="C:fungal-type cell wall"/>
    <property type="evidence" value="ECO:0007669"/>
    <property type="project" value="TreeGrafter"/>
</dbReference>